<dbReference type="Proteomes" id="UP000722989">
    <property type="component" value="Unassembled WGS sequence"/>
</dbReference>
<evidence type="ECO:0000259" key="4">
    <source>
        <dbReference type="PROSITE" id="PS50949"/>
    </source>
</evidence>
<gene>
    <name evidence="5" type="ORF">HC031_24825</name>
</gene>
<name>A0ABX0Y3E8_9ACTN</name>
<dbReference type="CDD" id="cd07377">
    <property type="entry name" value="WHTH_GntR"/>
    <property type="match status" value="1"/>
</dbReference>
<dbReference type="RefSeq" id="WP_167927827.1">
    <property type="nucleotide sequence ID" value="NZ_JAATVY010000023.1"/>
</dbReference>
<dbReference type="PROSITE" id="PS50949">
    <property type="entry name" value="HTH_GNTR"/>
    <property type="match status" value="1"/>
</dbReference>
<keyword evidence="6" id="KW-1185">Reference proteome</keyword>
<dbReference type="InterPro" id="IPR028978">
    <property type="entry name" value="Chorismate_lyase_/UTRA_dom_sf"/>
</dbReference>
<dbReference type="EMBL" id="JAATVY010000023">
    <property type="protein sequence ID" value="NJC72915.1"/>
    <property type="molecule type" value="Genomic_DNA"/>
</dbReference>
<keyword evidence="1" id="KW-0805">Transcription regulation</keyword>
<evidence type="ECO:0000313" key="6">
    <source>
        <dbReference type="Proteomes" id="UP000722989"/>
    </source>
</evidence>
<sequence length="235" mass="25817">MSRHTIPRHQAIERHLRSRVAGLQPGDPLESDAELCALFRVSRMTVRQAAQRLADEGLIYRVPGVGTFVAEPKVHRDVGRLRSFTEEMALRGAAASSRLLVSEIRSGTHEEIAALQLPPRAKVTHVRRLRLADGKPMAIEDVVLPVSCAAVLNEDLEQGSLHEALQRLGEIPTRATGTQVAALAGPDDAKLLSIKVNAALLIERRLITNQNGLPLEKTETRYVGDEFVFHIVLSL</sequence>
<accession>A0ABX0Y3E8</accession>
<dbReference type="SMART" id="SM00345">
    <property type="entry name" value="HTH_GNTR"/>
    <property type="match status" value="1"/>
</dbReference>
<evidence type="ECO:0000256" key="2">
    <source>
        <dbReference type="ARBA" id="ARBA00023125"/>
    </source>
</evidence>
<evidence type="ECO:0000313" key="5">
    <source>
        <dbReference type="EMBL" id="NJC72915.1"/>
    </source>
</evidence>
<dbReference type="Pfam" id="PF07702">
    <property type="entry name" value="UTRA"/>
    <property type="match status" value="1"/>
</dbReference>
<evidence type="ECO:0000256" key="1">
    <source>
        <dbReference type="ARBA" id="ARBA00023015"/>
    </source>
</evidence>
<feature type="domain" description="HTH gntR-type" evidence="4">
    <location>
        <begin position="6"/>
        <end position="72"/>
    </location>
</feature>
<dbReference type="InterPro" id="IPR036390">
    <property type="entry name" value="WH_DNA-bd_sf"/>
</dbReference>
<dbReference type="PRINTS" id="PR00035">
    <property type="entry name" value="HTHGNTR"/>
</dbReference>
<dbReference type="InterPro" id="IPR011663">
    <property type="entry name" value="UTRA"/>
</dbReference>
<dbReference type="PANTHER" id="PTHR44846:SF1">
    <property type="entry name" value="MANNOSYL-D-GLYCERATE TRANSPORT_METABOLISM SYSTEM REPRESSOR MNGR-RELATED"/>
    <property type="match status" value="1"/>
</dbReference>
<protein>
    <submittedName>
        <fullName evidence="5">GntR family transcriptional regulator</fullName>
    </submittedName>
</protein>
<dbReference type="Pfam" id="PF00392">
    <property type="entry name" value="GntR"/>
    <property type="match status" value="1"/>
</dbReference>
<dbReference type="SUPFAM" id="SSF64288">
    <property type="entry name" value="Chorismate lyase-like"/>
    <property type="match status" value="1"/>
</dbReference>
<dbReference type="SUPFAM" id="SSF46785">
    <property type="entry name" value="Winged helix' DNA-binding domain"/>
    <property type="match status" value="1"/>
</dbReference>
<evidence type="ECO:0000256" key="3">
    <source>
        <dbReference type="ARBA" id="ARBA00023163"/>
    </source>
</evidence>
<dbReference type="InterPro" id="IPR050679">
    <property type="entry name" value="Bact_HTH_transcr_reg"/>
</dbReference>
<dbReference type="InterPro" id="IPR000524">
    <property type="entry name" value="Tscrpt_reg_HTH_GntR"/>
</dbReference>
<dbReference type="Gene3D" id="1.10.10.10">
    <property type="entry name" value="Winged helix-like DNA-binding domain superfamily/Winged helix DNA-binding domain"/>
    <property type="match status" value="1"/>
</dbReference>
<dbReference type="InterPro" id="IPR036388">
    <property type="entry name" value="WH-like_DNA-bd_sf"/>
</dbReference>
<dbReference type="SMART" id="SM00866">
    <property type="entry name" value="UTRA"/>
    <property type="match status" value="1"/>
</dbReference>
<keyword evidence="3" id="KW-0804">Transcription</keyword>
<organism evidence="5 6">
    <name type="scientific">Planosporangium thailandense</name>
    <dbReference type="NCBI Taxonomy" id="765197"/>
    <lineage>
        <taxon>Bacteria</taxon>
        <taxon>Bacillati</taxon>
        <taxon>Actinomycetota</taxon>
        <taxon>Actinomycetes</taxon>
        <taxon>Micromonosporales</taxon>
        <taxon>Micromonosporaceae</taxon>
        <taxon>Planosporangium</taxon>
    </lineage>
</organism>
<dbReference type="PANTHER" id="PTHR44846">
    <property type="entry name" value="MANNOSYL-D-GLYCERATE TRANSPORT/METABOLISM SYSTEM REPRESSOR MNGR-RELATED"/>
    <property type="match status" value="1"/>
</dbReference>
<comment type="caution">
    <text evidence="5">The sequence shown here is derived from an EMBL/GenBank/DDBJ whole genome shotgun (WGS) entry which is preliminary data.</text>
</comment>
<dbReference type="Gene3D" id="3.40.1410.10">
    <property type="entry name" value="Chorismate lyase-like"/>
    <property type="match status" value="1"/>
</dbReference>
<reference evidence="5 6" key="1">
    <citation type="submission" date="2020-03" db="EMBL/GenBank/DDBJ databases">
        <title>WGS of the type strain of Planosporangium spp.</title>
        <authorList>
            <person name="Thawai C."/>
        </authorList>
    </citation>
    <scope>NUCLEOTIDE SEQUENCE [LARGE SCALE GENOMIC DNA]</scope>
    <source>
        <strain evidence="5 6">TBRC 5610</strain>
    </source>
</reference>
<proteinExistence type="predicted"/>
<keyword evidence="2" id="KW-0238">DNA-binding</keyword>